<gene>
    <name evidence="2" type="ORF">O0I10_011331</name>
</gene>
<dbReference type="EMBL" id="JARTCD010000087">
    <property type="protein sequence ID" value="KAJ8653031.1"/>
    <property type="molecule type" value="Genomic_DNA"/>
</dbReference>
<dbReference type="Proteomes" id="UP001234581">
    <property type="component" value="Unassembled WGS sequence"/>
</dbReference>
<organism evidence="2 3">
    <name type="scientific">Lichtheimia ornata</name>
    <dbReference type="NCBI Taxonomy" id="688661"/>
    <lineage>
        <taxon>Eukaryota</taxon>
        <taxon>Fungi</taxon>
        <taxon>Fungi incertae sedis</taxon>
        <taxon>Mucoromycota</taxon>
        <taxon>Mucoromycotina</taxon>
        <taxon>Mucoromycetes</taxon>
        <taxon>Mucorales</taxon>
        <taxon>Lichtheimiaceae</taxon>
        <taxon>Lichtheimia</taxon>
    </lineage>
</organism>
<evidence type="ECO:0008006" key="4">
    <source>
        <dbReference type="Google" id="ProtNLM"/>
    </source>
</evidence>
<evidence type="ECO:0000256" key="1">
    <source>
        <dbReference type="SAM" id="MobiDB-lite"/>
    </source>
</evidence>
<evidence type="ECO:0000313" key="2">
    <source>
        <dbReference type="EMBL" id="KAJ8653031.1"/>
    </source>
</evidence>
<feature type="compositionally biased region" description="Polar residues" evidence="1">
    <location>
        <begin position="8"/>
        <end position="19"/>
    </location>
</feature>
<dbReference type="RefSeq" id="XP_058337945.1">
    <property type="nucleotide sequence ID" value="XM_058491300.1"/>
</dbReference>
<keyword evidence="3" id="KW-1185">Reference proteome</keyword>
<comment type="caution">
    <text evidence="2">The sequence shown here is derived from an EMBL/GenBank/DDBJ whole genome shotgun (WGS) entry which is preliminary data.</text>
</comment>
<dbReference type="GeneID" id="83218732"/>
<accession>A0AAD7XU84</accession>
<dbReference type="AlphaFoldDB" id="A0AAD7XU84"/>
<reference evidence="2 3" key="1">
    <citation type="submission" date="2023-03" db="EMBL/GenBank/DDBJ databases">
        <title>Genome sequence of Lichtheimia ornata CBS 291.66.</title>
        <authorList>
            <person name="Mohabir J.T."/>
            <person name="Shea T.P."/>
            <person name="Kurbessoian T."/>
            <person name="Berby B."/>
            <person name="Fontaine J."/>
            <person name="Livny J."/>
            <person name="Gnirke A."/>
            <person name="Stajich J.E."/>
            <person name="Cuomo C.A."/>
        </authorList>
    </citation>
    <scope>NUCLEOTIDE SEQUENCE [LARGE SCALE GENOMIC DNA]</scope>
    <source>
        <strain evidence="2">CBS 291.66</strain>
    </source>
</reference>
<proteinExistence type="predicted"/>
<protein>
    <recommendedName>
        <fullName evidence="4">Cysteine-rich transmembrane CYSTM domain-containing protein</fullName>
    </recommendedName>
</protein>
<name>A0AAD7XU84_9FUNG</name>
<sequence>MPAVANAYPTTQTMSLQNEQTKKEEEVEPSTSSLLRLRGGGCVKDCLATICFCCALEAICW</sequence>
<feature type="region of interest" description="Disordered" evidence="1">
    <location>
        <begin position="1"/>
        <end position="29"/>
    </location>
</feature>
<evidence type="ECO:0000313" key="3">
    <source>
        <dbReference type="Proteomes" id="UP001234581"/>
    </source>
</evidence>